<reference evidence="1 2" key="1">
    <citation type="journal article" date="2019" name="Sci. Rep.">
        <title>Orb-weaving spider Araneus ventricosus genome elucidates the spidroin gene catalogue.</title>
        <authorList>
            <person name="Kono N."/>
            <person name="Nakamura H."/>
            <person name="Ohtoshi R."/>
            <person name="Moran D.A.P."/>
            <person name="Shinohara A."/>
            <person name="Yoshida Y."/>
            <person name="Fujiwara M."/>
            <person name="Mori M."/>
            <person name="Tomita M."/>
            <person name="Arakawa K."/>
        </authorList>
    </citation>
    <scope>NUCLEOTIDE SEQUENCE [LARGE SCALE GENOMIC DNA]</scope>
</reference>
<sequence length="148" mass="16763">MSPKKPLSRQFICTPFHSICPNADFFSTHSSRNIRHVIHLKLQSELAVEGSDLLSPALRFPSFPHSADFRFATLVAGLNLVTAFDVPHSVAKGPNLETEQEVLEFDFVGNPAFPSRYAIFHMFFDLDDCFFLPVFQNGNFRRDMNGLL</sequence>
<evidence type="ECO:0000313" key="1">
    <source>
        <dbReference type="EMBL" id="GBN03893.1"/>
    </source>
</evidence>
<comment type="caution">
    <text evidence="1">The sequence shown here is derived from an EMBL/GenBank/DDBJ whole genome shotgun (WGS) entry which is preliminary data.</text>
</comment>
<accession>A0A4Y2KQX6</accession>
<protein>
    <submittedName>
        <fullName evidence="1">Uncharacterized protein</fullName>
    </submittedName>
</protein>
<dbReference type="AlphaFoldDB" id="A0A4Y2KQX6"/>
<dbReference type="Proteomes" id="UP000499080">
    <property type="component" value="Unassembled WGS sequence"/>
</dbReference>
<gene>
    <name evidence="1" type="ORF">AVEN_132946_1</name>
</gene>
<dbReference type="EMBL" id="BGPR01004837">
    <property type="protein sequence ID" value="GBN03893.1"/>
    <property type="molecule type" value="Genomic_DNA"/>
</dbReference>
<name>A0A4Y2KQX6_ARAVE</name>
<evidence type="ECO:0000313" key="2">
    <source>
        <dbReference type="Proteomes" id="UP000499080"/>
    </source>
</evidence>
<organism evidence="1 2">
    <name type="scientific">Araneus ventricosus</name>
    <name type="common">Orbweaver spider</name>
    <name type="synonym">Epeira ventricosa</name>
    <dbReference type="NCBI Taxonomy" id="182803"/>
    <lineage>
        <taxon>Eukaryota</taxon>
        <taxon>Metazoa</taxon>
        <taxon>Ecdysozoa</taxon>
        <taxon>Arthropoda</taxon>
        <taxon>Chelicerata</taxon>
        <taxon>Arachnida</taxon>
        <taxon>Araneae</taxon>
        <taxon>Araneomorphae</taxon>
        <taxon>Entelegynae</taxon>
        <taxon>Araneoidea</taxon>
        <taxon>Araneidae</taxon>
        <taxon>Araneus</taxon>
    </lineage>
</organism>
<proteinExistence type="predicted"/>
<keyword evidence="2" id="KW-1185">Reference proteome</keyword>